<evidence type="ECO:0000313" key="2">
    <source>
        <dbReference type="Proteomes" id="UP000589520"/>
    </source>
</evidence>
<keyword evidence="2" id="KW-1185">Reference proteome</keyword>
<reference evidence="1 2" key="1">
    <citation type="submission" date="2020-07" db="EMBL/GenBank/DDBJ databases">
        <title>Genomic Encyclopedia of Type Strains, Phase IV (KMG-V): Genome sequencing to study the core and pangenomes of soil and plant-associated prokaryotes.</title>
        <authorList>
            <person name="Whitman W."/>
        </authorList>
    </citation>
    <scope>NUCLEOTIDE SEQUENCE [LARGE SCALE GENOMIC DNA]</scope>
    <source>
        <strain evidence="1 2">X4EP2</strain>
    </source>
</reference>
<proteinExistence type="predicted"/>
<evidence type="ECO:0000313" key="1">
    <source>
        <dbReference type="EMBL" id="NYF80718.1"/>
    </source>
</evidence>
<gene>
    <name evidence="1" type="ORF">HDF17_003038</name>
</gene>
<accession>A0A7Y9PKF3</accession>
<organism evidence="1 2">
    <name type="scientific">Granulicella arctica</name>
    <dbReference type="NCBI Taxonomy" id="940613"/>
    <lineage>
        <taxon>Bacteria</taxon>
        <taxon>Pseudomonadati</taxon>
        <taxon>Acidobacteriota</taxon>
        <taxon>Terriglobia</taxon>
        <taxon>Terriglobales</taxon>
        <taxon>Acidobacteriaceae</taxon>
        <taxon>Granulicella</taxon>
    </lineage>
</organism>
<dbReference type="RefSeq" id="WP_179492319.1">
    <property type="nucleotide sequence ID" value="NZ_JACCCW010000002.1"/>
</dbReference>
<dbReference type="AlphaFoldDB" id="A0A7Y9PKF3"/>
<dbReference type="Proteomes" id="UP000589520">
    <property type="component" value="Unassembled WGS sequence"/>
</dbReference>
<dbReference type="EMBL" id="JACCCW010000002">
    <property type="protein sequence ID" value="NYF80718.1"/>
    <property type="molecule type" value="Genomic_DNA"/>
</dbReference>
<sequence>MTMIFDGDSLRRLIIGFACLSVTSLLSGCHHRQMPPLLPAVILTPNVPPPTPVAPPMESSFPDSISTAPIVKVTQARPKKVSRKIVQKGASSDIPSTAEETTVGLTPEAISIGELSAGDDANPKIQQEATELIGSCEHRLSALSQTTARTQQSQVRKVRYFLKQAKQALSTGDIEGAKTLATKAGLLMDDLEK</sequence>
<protein>
    <submittedName>
        <fullName evidence="1">Uncharacterized protein</fullName>
    </submittedName>
</protein>
<name>A0A7Y9PKF3_9BACT</name>
<comment type="caution">
    <text evidence="1">The sequence shown here is derived from an EMBL/GenBank/DDBJ whole genome shotgun (WGS) entry which is preliminary data.</text>
</comment>